<name>A0A1H8CMC0_9RHOB</name>
<protein>
    <recommendedName>
        <fullName evidence="3">DUF1127 domain-containing protein</fullName>
    </recommendedName>
</protein>
<evidence type="ECO:0008006" key="3">
    <source>
        <dbReference type="Google" id="ProtNLM"/>
    </source>
</evidence>
<dbReference type="AlphaFoldDB" id="A0A1H8CMC0"/>
<dbReference type="EMBL" id="FOCI01000007">
    <property type="protein sequence ID" value="SEM96062.1"/>
    <property type="molecule type" value="Genomic_DNA"/>
</dbReference>
<dbReference type="Proteomes" id="UP000199585">
    <property type="component" value="Unassembled WGS sequence"/>
</dbReference>
<evidence type="ECO:0000313" key="2">
    <source>
        <dbReference type="Proteomes" id="UP000199585"/>
    </source>
</evidence>
<accession>A0A1H8CMC0</accession>
<gene>
    <name evidence="1" type="ORF">SAMN04488003_10733</name>
</gene>
<organism evidence="1 2">
    <name type="scientific">Loktanella fryxellensis</name>
    <dbReference type="NCBI Taxonomy" id="245187"/>
    <lineage>
        <taxon>Bacteria</taxon>
        <taxon>Pseudomonadati</taxon>
        <taxon>Pseudomonadota</taxon>
        <taxon>Alphaproteobacteria</taxon>
        <taxon>Rhodobacterales</taxon>
        <taxon>Roseobacteraceae</taxon>
        <taxon>Loktanella</taxon>
    </lineage>
</organism>
<sequence>MTTQTHDTPTDFAIRAQIDAFFATIGQGFNAYMVRASRVDRIKALEALSDAELAHKGIARDRIVHHVFRDLMAV</sequence>
<dbReference type="OrthoDB" id="7867799at2"/>
<dbReference type="RefSeq" id="WP_089900838.1">
    <property type="nucleotide sequence ID" value="NZ_FOCI01000007.1"/>
</dbReference>
<keyword evidence="2" id="KW-1185">Reference proteome</keyword>
<evidence type="ECO:0000313" key="1">
    <source>
        <dbReference type="EMBL" id="SEM96062.1"/>
    </source>
</evidence>
<dbReference type="STRING" id="245187.SAMN04488003_10733"/>
<reference evidence="1 2" key="1">
    <citation type="submission" date="2016-10" db="EMBL/GenBank/DDBJ databases">
        <authorList>
            <person name="de Groot N.N."/>
        </authorList>
    </citation>
    <scope>NUCLEOTIDE SEQUENCE [LARGE SCALE GENOMIC DNA]</scope>
    <source>
        <strain evidence="1 2">DSM 16213</strain>
    </source>
</reference>
<proteinExistence type="predicted"/>